<proteinExistence type="predicted"/>
<dbReference type="EMBL" id="MT141311">
    <property type="protein sequence ID" value="QJA58158.1"/>
    <property type="molecule type" value="Genomic_DNA"/>
</dbReference>
<evidence type="ECO:0000256" key="1">
    <source>
        <dbReference type="SAM" id="MobiDB-lite"/>
    </source>
</evidence>
<dbReference type="EMBL" id="MT142373">
    <property type="protein sequence ID" value="QJA79248.1"/>
    <property type="molecule type" value="Genomic_DNA"/>
</dbReference>
<sequence length="100" mass="11662">MQRTKRNMVRGNKVMIRLKKPLVKERLSRPAQKDNDQNRKHDLMMKKQGLLYKTSSWIHGMSEDLPMIIYSKVKLTGEEIGARLKKAGSVVFTDYNQSKI</sequence>
<accession>A0A6M3ILV7</accession>
<gene>
    <name evidence="3" type="ORF">MM415A00925_0024</name>
    <name evidence="2" type="ORF">MM415B01491_0005</name>
</gene>
<feature type="region of interest" description="Disordered" evidence="1">
    <location>
        <begin position="22"/>
        <end position="42"/>
    </location>
</feature>
<reference evidence="2" key="1">
    <citation type="submission" date="2020-03" db="EMBL/GenBank/DDBJ databases">
        <title>The deep terrestrial virosphere.</title>
        <authorList>
            <person name="Holmfeldt K."/>
            <person name="Nilsson E."/>
            <person name="Simone D."/>
            <person name="Lopez-Fernandez M."/>
            <person name="Wu X."/>
            <person name="de Brujin I."/>
            <person name="Lundin D."/>
            <person name="Andersson A."/>
            <person name="Bertilsson S."/>
            <person name="Dopson M."/>
        </authorList>
    </citation>
    <scope>NUCLEOTIDE SEQUENCE</scope>
    <source>
        <strain evidence="3">MM415A00925</strain>
        <strain evidence="2">MM415B01491</strain>
    </source>
</reference>
<protein>
    <submittedName>
        <fullName evidence="2">Uncharacterized protein</fullName>
    </submittedName>
</protein>
<organism evidence="2">
    <name type="scientific">viral metagenome</name>
    <dbReference type="NCBI Taxonomy" id="1070528"/>
    <lineage>
        <taxon>unclassified sequences</taxon>
        <taxon>metagenomes</taxon>
        <taxon>organismal metagenomes</taxon>
    </lineage>
</organism>
<evidence type="ECO:0000313" key="3">
    <source>
        <dbReference type="EMBL" id="QJA79248.1"/>
    </source>
</evidence>
<dbReference type="AlphaFoldDB" id="A0A6M3ILV7"/>
<evidence type="ECO:0000313" key="2">
    <source>
        <dbReference type="EMBL" id="QJA58158.1"/>
    </source>
</evidence>
<name>A0A6M3ILV7_9ZZZZ</name>